<dbReference type="Proteomes" id="UP000029121">
    <property type="component" value="Unassembled WGS sequence"/>
</dbReference>
<evidence type="ECO:0000313" key="3">
    <source>
        <dbReference type="Proteomes" id="UP000029121"/>
    </source>
</evidence>
<reference evidence="3" key="1">
    <citation type="journal article" date="2013" name="Nat. Genet.">
        <title>The Capsella rubella genome and the genomic consequences of rapid mating system evolution.</title>
        <authorList>
            <person name="Slotte T."/>
            <person name="Hazzouri K.M."/>
            <person name="Agren J.A."/>
            <person name="Koenig D."/>
            <person name="Maumus F."/>
            <person name="Guo Y.L."/>
            <person name="Steige K."/>
            <person name="Platts A.E."/>
            <person name="Escobar J.S."/>
            <person name="Newman L.K."/>
            <person name="Wang W."/>
            <person name="Mandakova T."/>
            <person name="Vello E."/>
            <person name="Smith L.M."/>
            <person name="Henz S.R."/>
            <person name="Steffen J."/>
            <person name="Takuno S."/>
            <person name="Brandvain Y."/>
            <person name="Coop G."/>
            <person name="Andolfatto P."/>
            <person name="Hu T.T."/>
            <person name="Blanchette M."/>
            <person name="Clark R.M."/>
            <person name="Quesneville H."/>
            <person name="Nordborg M."/>
            <person name="Gaut B.S."/>
            <person name="Lysak M.A."/>
            <person name="Jenkins J."/>
            <person name="Grimwood J."/>
            <person name="Chapman J."/>
            <person name="Prochnik S."/>
            <person name="Shu S."/>
            <person name="Rokhsar D."/>
            <person name="Schmutz J."/>
            <person name="Weigel D."/>
            <person name="Wright S.I."/>
        </authorList>
    </citation>
    <scope>NUCLEOTIDE SEQUENCE [LARGE SCALE GENOMIC DNA]</scope>
    <source>
        <strain evidence="3">cv. Monte Gargano</strain>
    </source>
</reference>
<proteinExistence type="predicted"/>
<evidence type="ECO:0000313" key="2">
    <source>
        <dbReference type="EMBL" id="EOA39083.1"/>
    </source>
</evidence>
<protein>
    <recommendedName>
        <fullName evidence="4">Secreted protein</fullName>
    </recommendedName>
</protein>
<gene>
    <name evidence="2" type="ORF">CARUB_v10011803mg</name>
</gene>
<sequence>MIIIIWYHWIVWIYCFLKRKGLARDVGGSCRPMYATVSETQLSYVHLPSSIVHAHTFFKKKKYNNSIR</sequence>
<evidence type="ECO:0008006" key="4">
    <source>
        <dbReference type="Google" id="ProtNLM"/>
    </source>
</evidence>
<name>R0IPJ6_9BRAS</name>
<dbReference type="AlphaFoldDB" id="R0IPJ6"/>
<organism evidence="2 3">
    <name type="scientific">Capsella rubella</name>
    <dbReference type="NCBI Taxonomy" id="81985"/>
    <lineage>
        <taxon>Eukaryota</taxon>
        <taxon>Viridiplantae</taxon>
        <taxon>Streptophyta</taxon>
        <taxon>Embryophyta</taxon>
        <taxon>Tracheophyta</taxon>
        <taxon>Spermatophyta</taxon>
        <taxon>Magnoliopsida</taxon>
        <taxon>eudicotyledons</taxon>
        <taxon>Gunneridae</taxon>
        <taxon>Pentapetalae</taxon>
        <taxon>rosids</taxon>
        <taxon>malvids</taxon>
        <taxon>Brassicales</taxon>
        <taxon>Brassicaceae</taxon>
        <taxon>Camelineae</taxon>
        <taxon>Capsella</taxon>
    </lineage>
</organism>
<feature type="signal peptide" evidence="1">
    <location>
        <begin position="1"/>
        <end position="23"/>
    </location>
</feature>
<evidence type="ECO:0000256" key="1">
    <source>
        <dbReference type="SAM" id="SignalP"/>
    </source>
</evidence>
<feature type="chain" id="PRO_5004343661" description="Secreted protein" evidence="1">
    <location>
        <begin position="24"/>
        <end position="68"/>
    </location>
</feature>
<accession>R0IPJ6</accession>
<dbReference type="EMBL" id="KB870805">
    <property type="protein sequence ID" value="EOA39083.1"/>
    <property type="molecule type" value="Genomic_DNA"/>
</dbReference>
<keyword evidence="1" id="KW-0732">Signal</keyword>
<keyword evidence="3" id="KW-1185">Reference proteome</keyword>